<accession>A0AA39AGI8</accession>
<dbReference type="InterPro" id="IPR035445">
    <property type="entry name" value="GYF-like_dom_sf"/>
</dbReference>
<protein>
    <submittedName>
        <fullName evidence="2">Uncharacterized protein</fullName>
    </submittedName>
</protein>
<organism evidence="2 3">
    <name type="scientific">Vitis rotundifolia</name>
    <name type="common">Muscadine grape</name>
    <dbReference type="NCBI Taxonomy" id="103349"/>
    <lineage>
        <taxon>Eukaryota</taxon>
        <taxon>Viridiplantae</taxon>
        <taxon>Streptophyta</taxon>
        <taxon>Embryophyta</taxon>
        <taxon>Tracheophyta</taxon>
        <taxon>Spermatophyta</taxon>
        <taxon>Magnoliopsida</taxon>
        <taxon>eudicotyledons</taxon>
        <taxon>Gunneridae</taxon>
        <taxon>Pentapetalae</taxon>
        <taxon>rosids</taxon>
        <taxon>Vitales</taxon>
        <taxon>Vitaceae</taxon>
        <taxon>Viteae</taxon>
        <taxon>Vitis</taxon>
    </lineage>
</organism>
<sequence length="109" mass="12544">MGAINIRSKILKFNQTSFYLFVDVEQKKPSFEIHHNQSKMRDGGYDEKSLKVASKKQRSSKIESETRRWSEINVGASKYKVWKVGQSEEHAISLNDAISQNLPVKSEKN</sequence>
<dbReference type="AlphaFoldDB" id="A0AA39AGI8"/>
<evidence type="ECO:0000256" key="1">
    <source>
        <dbReference type="SAM" id="MobiDB-lite"/>
    </source>
</evidence>
<keyword evidence="3" id="KW-1185">Reference proteome</keyword>
<gene>
    <name evidence="2" type="ORF">PVL29_003786</name>
</gene>
<dbReference type="Proteomes" id="UP001168098">
    <property type="component" value="Unassembled WGS sequence"/>
</dbReference>
<reference evidence="2 3" key="1">
    <citation type="journal article" date="2023" name="BMC Biotechnol.">
        <title>Vitis rotundifolia cv Carlos genome sequencing.</title>
        <authorList>
            <person name="Huff M."/>
            <person name="Hulse-Kemp A."/>
            <person name="Scheffler B."/>
            <person name="Youngblood R."/>
            <person name="Simpson S."/>
            <person name="Babiker E."/>
            <person name="Staton M."/>
        </authorList>
    </citation>
    <scope>NUCLEOTIDE SEQUENCE [LARGE SCALE GENOMIC DNA]</scope>
    <source>
        <tissue evidence="2">Leaf</tissue>
    </source>
</reference>
<feature type="region of interest" description="Disordered" evidence="1">
    <location>
        <begin position="33"/>
        <end position="60"/>
    </location>
</feature>
<name>A0AA39AGI8_VITRO</name>
<evidence type="ECO:0000313" key="3">
    <source>
        <dbReference type="Proteomes" id="UP001168098"/>
    </source>
</evidence>
<dbReference type="EMBL" id="JARBHA010000003">
    <property type="protein sequence ID" value="KAJ9705854.1"/>
    <property type="molecule type" value="Genomic_DNA"/>
</dbReference>
<dbReference type="Gene3D" id="3.30.1490.40">
    <property type="match status" value="1"/>
</dbReference>
<evidence type="ECO:0000313" key="2">
    <source>
        <dbReference type="EMBL" id="KAJ9705854.1"/>
    </source>
</evidence>
<feature type="compositionally biased region" description="Basic and acidic residues" evidence="1">
    <location>
        <begin position="33"/>
        <end position="50"/>
    </location>
</feature>
<proteinExistence type="predicted"/>
<comment type="caution">
    <text evidence="2">The sequence shown here is derived from an EMBL/GenBank/DDBJ whole genome shotgun (WGS) entry which is preliminary data.</text>
</comment>